<feature type="transmembrane region" description="Helical" evidence="1">
    <location>
        <begin position="134"/>
        <end position="155"/>
    </location>
</feature>
<evidence type="ECO:0000256" key="1">
    <source>
        <dbReference type="SAM" id="Phobius"/>
    </source>
</evidence>
<evidence type="ECO:0000313" key="2">
    <source>
        <dbReference type="EMBL" id="QCI09033.1"/>
    </source>
</evidence>
<name>A0A4D6WZV1_9FLOR</name>
<feature type="transmembrane region" description="Helical" evidence="1">
    <location>
        <begin position="92"/>
        <end position="113"/>
    </location>
</feature>
<geneLocation type="plastid" evidence="2"/>
<keyword evidence="1" id="KW-0812">Transmembrane</keyword>
<feature type="transmembrane region" description="Helical" evidence="1">
    <location>
        <begin position="68"/>
        <end position="86"/>
    </location>
</feature>
<reference evidence="2" key="2">
    <citation type="submission" date="2019-04" db="EMBL/GenBank/DDBJ databases">
        <authorList>
            <person name="Pasella M."/>
        </authorList>
    </citation>
    <scope>NUCLEOTIDE SEQUENCE</scope>
    <source>
        <strain evidence="2">PD1141</strain>
    </source>
</reference>
<feature type="transmembrane region" description="Helical" evidence="1">
    <location>
        <begin position="29"/>
        <end position="56"/>
    </location>
</feature>
<feature type="transmembrane region" description="Helical" evidence="1">
    <location>
        <begin position="222"/>
        <end position="247"/>
    </location>
</feature>
<proteinExistence type="predicted"/>
<accession>A0A4D6WZV1</accession>
<keyword evidence="1" id="KW-0472">Membrane</keyword>
<dbReference type="AlphaFoldDB" id="A0A4D6WZV1"/>
<feature type="transmembrane region" description="Helical" evidence="1">
    <location>
        <begin position="183"/>
        <end position="202"/>
    </location>
</feature>
<protein>
    <submittedName>
        <fullName evidence="2">Uncharacterized protein</fullName>
    </submittedName>
</protein>
<dbReference type="EMBL" id="MK814743">
    <property type="protein sequence ID" value="QCI09033.1"/>
    <property type="molecule type" value="Genomic_DNA"/>
</dbReference>
<keyword evidence="2" id="KW-0934">Plastid</keyword>
<reference evidence="2" key="1">
    <citation type="journal article" date="2019" name="Mol. Phylogenet. Evol.">
        <title>Morphological evolution and classification of the red algal order Ceramiales inferred using plastid phylogenomics.</title>
        <authorList>
            <person name="Diaz-Tapia P."/>
            <person name="Pasella M.M."/>
            <person name="Verbruggen H."/>
            <person name="Maggs C.A."/>
        </authorList>
    </citation>
    <scope>NUCLEOTIDE SEQUENCE</scope>
    <source>
        <strain evidence="2">PD1141</strain>
    </source>
</reference>
<sequence>MNLLHISFSNQYLNSPITWLHKLQKIKKIYLIFIYLFIIPYFNYTYISINLLFCYLIISNINIPKQEFFNIIILALICIIIFFILYNTTYYLYIIKYPTINIYIPSNIILHFINHSNKIFFLKQIKITSYLYHIPEFIIKISLIIILYFILLKILFLSTQYEYIIISFLIFCNKINYLNTQKFILVSAFASQFLEIIIININNSIIAVKLRNSNFLLIKYELYYYIIVSLYNKILNDIYTISSTLYMREINYKKFQMINIYDTKL</sequence>
<organism evidence="2">
    <name type="scientific">Inkyuleea mariana</name>
    <dbReference type="NCBI Taxonomy" id="123988"/>
    <lineage>
        <taxon>Eukaryota</taxon>
        <taxon>Rhodophyta</taxon>
        <taxon>Florideophyceae</taxon>
        <taxon>Rhodymeniophycidae</taxon>
        <taxon>Ceramiales</taxon>
        <taxon>Ceramiaceae</taxon>
        <taxon>Inkyuleea</taxon>
    </lineage>
</organism>
<keyword evidence="1" id="KW-1133">Transmembrane helix</keyword>